<proteinExistence type="predicted"/>
<gene>
    <name evidence="1" type="ORF">FA95DRAFT_1542135</name>
</gene>
<comment type="caution">
    <text evidence="1">The sequence shown here is derived from an EMBL/GenBank/DDBJ whole genome shotgun (WGS) entry which is preliminary data.</text>
</comment>
<protein>
    <submittedName>
        <fullName evidence="1">Uncharacterized protein</fullName>
    </submittedName>
</protein>
<reference evidence="1" key="2">
    <citation type="journal article" date="2022" name="New Phytol.">
        <title>Evolutionary transition to the ectomycorrhizal habit in the genomes of a hyperdiverse lineage of mushroom-forming fungi.</title>
        <authorList>
            <person name="Looney B."/>
            <person name="Miyauchi S."/>
            <person name="Morin E."/>
            <person name="Drula E."/>
            <person name="Courty P.E."/>
            <person name="Kohler A."/>
            <person name="Kuo A."/>
            <person name="LaButti K."/>
            <person name="Pangilinan J."/>
            <person name="Lipzen A."/>
            <person name="Riley R."/>
            <person name="Andreopoulos W."/>
            <person name="He G."/>
            <person name="Johnson J."/>
            <person name="Nolan M."/>
            <person name="Tritt A."/>
            <person name="Barry K.W."/>
            <person name="Grigoriev I.V."/>
            <person name="Nagy L.G."/>
            <person name="Hibbett D."/>
            <person name="Henrissat B."/>
            <person name="Matheny P.B."/>
            <person name="Labbe J."/>
            <person name="Martin F.M."/>
        </authorList>
    </citation>
    <scope>NUCLEOTIDE SEQUENCE</scope>
    <source>
        <strain evidence="1">FP105234-sp</strain>
    </source>
</reference>
<keyword evidence="2" id="KW-1185">Reference proteome</keyword>
<evidence type="ECO:0000313" key="2">
    <source>
        <dbReference type="Proteomes" id="UP000814033"/>
    </source>
</evidence>
<evidence type="ECO:0000313" key="1">
    <source>
        <dbReference type="EMBL" id="KAI0046680.1"/>
    </source>
</evidence>
<name>A0ACB8RSY1_9AGAM</name>
<reference evidence="1" key="1">
    <citation type="submission" date="2021-02" db="EMBL/GenBank/DDBJ databases">
        <authorList>
            <consortium name="DOE Joint Genome Institute"/>
            <person name="Ahrendt S."/>
            <person name="Looney B.P."/>
            <person name="Miyauchi S."/>
            <person name="Morin E."/>
            <person name="Drula E."/>
            <person name="Courty P.E."/>
            <person name="Chicoki N."/>
            <person name="Fauchery L."/>
            <person name="Kohler A."/>
            <person name="Kuo A."/>
            <person name="Labutti K."/>
            <person name="Pangilinan J."/>
            <person name="Lipzen A."/>
            <person name="Riley R."/>
            <person name="Andreopoulos W."/>
            <person name="He G."/>
            <person name="Johnson J."/>
            <person name="Barry K.W."/>
            <person name="Grigoriev I.V."/>
            <person name="Nagy L."/>
            <person name="Hibbett D."/>
            <person name="Henrissat B."/>
            <person name="Matheny P.B."/>
            <person name="Labbe J."/>
            <person name="Martin F."/>
        </authorList>
    </citation>
    <scope>NUCLEOTIDE SEQUENCE</scope>
    <source>
        <strain evidence="1">FP105234-sp</strain>
    </source>
</reference>
<dbReference type="EMBL" id="MU275919">
    <property type="protein sequence ID" value="KAI0046680.1"/>
    <property type="molecule type" value="Genomic_DNA"/>
</dbReference>
<dbReference type="Proteomes" id="UP000814033">
    <property type="component" value="Unassembled WGS sequence"/>
</dbReference>
<accession>A0ACB8RSY1</accession>
<organism evidence="1 2">
    <name type="scientific">Auriscalpium vulgare</name>
    <dbReference type="NCBI Taxonomy" id="40419"/>
    <lineage>
        <taxon>Eukaryota</taxon>
        <taxon>Fungi</taxon>
        <taxon>Dikarya</taxon>
        <taxon>Basidiomycota</taxon>
        <taxon>Agaricomycotina</taxon>
        <taxon>Agaricomycetes</taxon>
        <taxon>Russulales</taxon>
        <taxon>Auriscalpiaceae</taxon>
        <taxon>Auriscalpium</taxon>
    </lineage>
</organism>
<sequence length="1110" mass="127385">MTYFRPVRSSPPPISSSATTLVPTALSDVSGVSRSSLASSPELASLTPDEVDFIDAVIARASPSETTFLNVFKAYNAVLQERGLDPGSEVVYYGKLLKLGTLKGANWGDKWRAVKAQNGYAGPSSVGLKKLTSIPPPPPPATSTPKASAARLLARLRALNHRRPDSAESVADDVTEAATEDTELDFPQTRRRPTSPSQLTSTTNSLGLDIDGDAGSYPTPKSASRPIPARHPQTRRLEAAQSAPSLSSMSRPAPRNGVPAPQPIFPRTRRPSISSASPPKTIARPPERKSVVNEDDAWNKIRMAQDEKDADRFRNERLLERCLDVWKQGIDWVTTTSEQIDHARHTLILRRSVQTWRLRLQERRALEQRVDGFASKMRTKHAFAAWRDALQAKRAADWRRDMRAKMKIVRETREAKLRKDAWARWRQLYQSRLSRQHYAQRLVLRFVTRWREKLAGLDGLEEAADGFVVRREKRVLMSSLDAWRTAGEMRGLEAALAAKVAMRTVREAFAVWRSQTHDLQAADTAHDALLLKFTVQKWKGALTRIRAMERRADKHVARQDDILVMAVSRVWRAHERGRLLERVRDVRVLRQTMDAWKKRKRQQEELEAQAQNFYLRSGTHVVSSAVAAWRERRVHVEQATALAVEYSNLQLQYRMLRAWRLLLRAKIDMQRQAGKRAKVQTKKVWMRRWVAKLQERRREKMLQEMERRKLTQLFIAWKDKALRQRRLRLAEQEVEVRVVTRVLRDSMTHWTNRVIDLKVREIEVAKRSDRILQLAVFDKWKALLVRHAEELSLMESHKHIKRDELIRRTFHKWLVAARGARNRRMILQEREDEMKRFVLAAAWDKWRGRFQTEKLLPLERMFGLQNQNALMYRSFLTWHSRTKSLPAIQFHTAQTKMRFWKIWRDAMPNALMAKKAREADSKAVLSKAFEKWLQAHRTKIALRAVARARYMRLPTTSSTRPAVAVRQPQPQASTSRIPPARKLARPAPLETDTEHDTDTPAPPLAQPKPRRPPSRSVITGFPSSRTPVSRALGDTSPTRPRFSTRSTAGTREPSPTRSRVSRDTSPARSAVSRPPSTAAASRGSLWLELREIQRKSRTPTVRSARSPEPP</sequence>